<evidence type="ECO:0000313" key="2">
    <source>
        <dbReference type="Proteomes" id="UP000546200"/>
    </source>
</evidence>
<evidence type="ECO:0000313" key="1">
    <source>
        <dbReference type="EMBL" id="MBB5714775.1"/>
    </source>
</evidence>
<accession>A0A7W9BCM7</accession>
<keyword evidence="2" id="KW-1185">Reference proteome</keyword>
<reference evidence="1 2" key="1">
    <citation type="submission" date="2020-08" db="EMBL/GenBank/DDBJ databases">
        <title>Genomic Encyclopedia of Type Strains, Phase IV (KMG-IV): sequencing the most valuable type-strain genomes for metagenomic binning, comparative biology and taxonomic classification.</title>
        <authorList>
            <person name="Goeker M."/>
        </authorList>
    </citation>
    <scope>NUCLEOTIDE SEQUENCE [LARGE SCALE GENOMIC DNA]</scope>
    <source>
        <strain evidence="1 2">DSM 100044</strain>
    </source>
</reference>
<organism evidence="1 2">
    <name type="scientific">Sphingomonas aerophila</name>
    <dbReference type="NCBI Taxonomy" id="1344948"/>
    <lineage>
        <taxon>Bacteria</taxon>
        <taxon>Pseudomonadati</taxon>
        <taxon>Pseudomonadota</taxon>
        <taxon>Alphaproteobacteria</taxon>
        <taxon>Sphingomonadales</taxon>
        <taxon>Sphingomonadaceae</taxon>
        <taxon>Sphingomonas</taxon>
    </lineage>
</organism>
<gene>
    <name evidence="1" type="ORF">FHS94_001611</name>
</gene>
<dbReference type="EMBL" id="JACIJK010000004">
    <property type="protein sequence ID" value="MBB5714775.1"/>
    <property type="molecule type" value="Genomic_DNA"/>
</dbReference>
<dbReference type="AlphaFoldDB" id="A0A7W9BCM7"/>
<protein>
    <submittedName>
        <fullName evidence="1">Uncharacterized protein</fullName>
    </submittedName>
</protein>
<sequence length="62" mass="7252">MIDALQKRVLYYRDKQQAHDPEAQPIYNREQVLREKAETVELVLYEALIHAGFPAEVPEWAA</sequence>
<name>A0A7W9BCM7_9SPHN</name>
<comment type="caution">
    <text evidence="1">The sequence shown here is derived from an EMBL/GenBank/DDBJ whole genome shotgun (WGS) entry which is preliminary data.</text>
</comment>
<dbReference type="Proteomes" id="UP000546200">
    <property type="component" value="Unassembled WGS sequence"/>
</dbReference>
<proteinExistence type="predicted"/>